<dbReference type="Proteomes" id="UP001172681">
    <property type="component" value="Unassembled WGS sequence"/>
</dbReference>
<keyword evidence="9 17" id="KW-0732">Signal</keyword>
<proteinExistence type="inferred from homology"/>
<evidence type="ECO:0000256" key="1">
    <source>
        <dbReference type="ARBA" id="ARBA00004609"/>
    </source>
</evidence>
<comment type="similarity">
    <text evidence="3">Belongs to the RBT5 family.</text>
</comment>
<keyword evidence="11" id="KW-0472">Membrane</keyword>
<dbReference type="SMART" id="SM00747">
    <property type="entry name" value="CFEM"/>
    <property type="match status" value="1"/>
</dbReference>
<evidence type="ECO:0000256" key="13">
    <source>
        <dbReference type="ARBA" id="ARBA00023180"/>
    </source>
</evidence>
<accession>A0AA39CW44</accession>
<evidence type="ECO:0000256" key="17">
    <source>
        <dbReference type="SAM" id="SignalP"/>
    </source>
</evidence>
<keyword evidence="10 15" id="KW-0408">Iron</keyword>
<name>A0AA39CW44_9EURO</name>
<feature type="disulfide bond" evidence="15">
    <location>
        <begin position="28"/>
        <end position="68"/>
    </location>
</feature>
<keyword evidence="7" id="KW-0336">GPI-anchor</keyword>
<evidence type="ECO:0000256" key="5">
    <source>
        <dbReference type="ARBA" id="ARBA00022525"/>
    </source>
</evidence>
<keyword evidence="8 15" id="KW-0479">Metal-binding</keyword>
<feature type="signal peptide" evidence="17">
    <location>
        <begin position="1"/>
        <end position="19"/>
    </location>
</feature>
<dbReference type="PROSITE" id="PS52012">
    <property type="entry name" value="CFEM"/>
    <property type="match status" value="1"/>
</dbReference>
<dbReference type="PANTHER" id="PTHR37928">
    <property type="entry name" value="CFEM DOMAIN PROTEIN (AFU_ORTHOLOGUE AFUA_6G14090)"/>
    <property type="match status" value="1"/>
</dbReference>
<feature type="disulfide bond" evidence="15">
    <location>
        <begin position="42"/>
        <end position="49"/>
    </location>
</feature>
<evidence type="ECO:0000256" key="8">
    <source>
        <dbReference type="ARBA" id="ARBA00022723"/>
    </source>
</evidence>
<dbReference type="InterPro" id="IPR051735">
    <property type="entry name" value="CFEM_domain"/>
</dbReference>
<organism evidence="19 20">
    <name type="scientific">Knufia peltigerae</name>
    <dbReference type="NCBI Taxonomy" id="1002370"/>
    <lineage>
        <taxon>Eukaryota</taxon>
        <taxon>Fungi</taxon>
        <taxon>Dikarya</taxon>
        <taxon>Ascomycota</taxon>
        <taxon>Pezizomycotina</taxon>
        <taxon>Eurotiomycetes</taxon>
        <taxon>Chaetothyriomycetidae</taxon>
        <taxon>Chaetothyriales</taxon>
        <taxon>Trichomeriaceae</taxon>
        <taxon>Knufia</taxon>
    </lineage>
</organism>
<evidence type="ECO:0000256" key="4">
    <source>
        <dbReference type="ARBA" id="ARBA00022475"/>
    </source>
</evidence>
<feature type="compositionally biased region" description="Low complexity" evidence="16">
    <location>
        <begin position="122"/>
        <end position="132"/>
    </location>
</feature>
<evidence type="ECO:0000256" key="7">
    <source>
        <dbReference type="ARBA" id="ARBA00022622"/>
    </source>
</evidence>
<dbReference type="GO" id="GO:0005576">
    <property type="term" value="C:extracellular region"/>
    <property type="evidence" value="ECO:0007669"/>
    <property type="project" value="UniProtKB-SubCell"/>
</dbReference>
<dbReference type="AlphaFoldDB" id="A0AA39CW44"/>
<feature type="domain" description="CFEM" evidence="18">
    <location>
        <begin position="1"/>
        <end position="111"/>
    </location>
</feature>
<evidence type="ECO:0000313" key="20">
    <source>
        <dbReference type="Proteomes" id="UP001172681"/>
    </source>
</evidence>
<gene>
    <name evidence="19" type="ORF">H2204_009268</name>
</gene>
<evidence type="ECO:0000256" key="2">
    <source>
        <dbReference type="ARBA" id="ARBA00004613"/>
    </source>
</evidence>
<feature type="binding site" description="axial binding residue" evidence="15">
    <location>
        <position position="46"/>
    </location>
    <ligand>
        <name>heme</name>
        <dbReference type="ChEBI" id="CHEBI:30413"/>
    </ligand>
    <ligandPart>
        <name>Fe</name>
        <dbReference type="ChEBI" id="CHEBI:18248"/>
    </ligandPart>
</feature>
<dbReference type="InterPro" id="IPR008427">
    <property type="entry name" value="Extracellular_membr_CFEM_dom"/>
</dbReference>
<dbReference type="GO" id="GO:0098552">
    <property type="term" value="C:side of membrane"/>
    <property type="evidence" value="ECO:0007669"/>
    <property type="project" value="UniProtKB-KW"/>
</dbReference>
<evidence type="ECO:0000313" key="19">
    <source>
        <dbReference type="EMBL" id="KAJ9628431.1"/>
    </source>
</evidence>
<feature type="chain" id="PRO_5041338392" description="CFEM domain-containing protein" evidence="17">
    <location>
        <begin position="20"/>
        <end position="182"/>
    </location>
</feature>
<evidence type="ECO:0000256" key="6">
    <source>
        <dbReference type="ARBA" id="ARBA00022617"/>
    </source>
</evidence>
<evidence type="ECO:0000256" key="12">
    <source>
        <dbReference type="ARBA" id="ARBA00023157"/>
    </source>
</evidence>
<keyword evidence="5" id="KW-0964">Secreted</keyword>
<keyword evidence="13" id="KW-0325">Glycoprotein</keyword>
<feature type="disulfide bond" evidence="15">
    <location>
        <begin position="51"/>
        <end position="84"/>
    </location>
</feature>
<keyword evidence="4" id="KW-1003">Cell membrane</keyword>
<evidence type="ECO:0000256" key="16">
    <source>
        <dbReference type="SAM" id="MobiDB-lite"/>
    </source>
</evidence>
<evidence type="ECO:0000256" key="9">
    <source>
        <dbReference type="ARBA" id="ARBA00022729"/>
    </source>
</evidence>
<dbReference type="EMBL" id="JAPDRN010000071">
    <property type="protein sequence ID" value="KAJ9628431.1"/>
    <property type="molecule type" value="Genomic_DNA"/>
</dbReference>
<comment type="caution">
    <text evidence="15">Lacks conserved residue(s) required for the propagation of feature annotation.</text>
</comment>
<keyword evidence="20" id="KW-1185">Reference proteome</keyword>
<protein>
    <recommendedName>
        <fullName evidence="18">CFEM domain-containing protein</fullName>
    </recommendedName>
</protein>
<evidence type="ECO:0000256" key="3">
    <source>
        <dbReference type="ARBA" id="ARBA00010031"/>
    </source>
</evidence>
<evidence type="ECO:0000256" key="15">
    <source>
        <dbReference type="PROSITE-ProRule" id="PRU01356"/>
    </source>
</evidence>
<evidence type="ECO:0000256" key="14">
    <source>
        <dbReference type="ARBA" id="ARBA00023288"/>
    </source>
</evidence>
<keyword evidence="12 15" id="KW-1015">Disulfide bond</keyword>
<feature type="region of interest" description="Disordered" evidence="16">
    <location>
        <begin position="122"/>
        <end position="155"/>
    </location>
</feature>
<dbReference type="GO" id="GO:0005886">
    <property type="term" value="C:plasma membrane"/>
    <property type="evidence" value="ECO:0007669"/>
    <property type="project" value="UniProtKB-SubCell"/>
</dbReference>
<feature type="compositionally biased region" description="Polar residues" evidence="16">
    <location>
        <begin position="133"/>
        <end position="153"/>
    </location>
</feature>
<comment type="caution">
    <text evidence="19">The sequence shown here is derived from an EMBL/GenBank/DDBJ whole genome shotgun (WGS) entry which is preliminary data.</text>
</comment>
<sequence length="182" mass="17821">MKTVAIGAVAFALALKAHAQDITSLPVCAQSPILTAFSTSGCSLTDIACVCNNTEFINGLVNTIPSVCNANEVAATSQFAVSLCASYGVTLDLPGTPGGATSSASATTSEVVPVTTAPVEPTIASSSATPSSVNGPTTAETPAISGTSSSEPAQYTGAGSKVRIVLMPVFLGAVALGLAAAI</sequence>
<evidence type="ECO:0000256" key="10">
    <source>
        <dbReference type="ARBA" id="ARBA00023004"/>
    </source>
</evidence>
<dbReference type="Pfam" id="PF05730">
    <property type="entry name" value="CFEM"/>
    <property type="match status" value="1"/>
</dbReference>
<evidence type="ECO:0000256" key="11">
    <source>
        <dbReference type="ARBA" id="ARBA00023136"/>
    </source>
</evidence>
<evidence type="ECO:0000259" key="18">
    <source>
        <dbReference type="PROSITE" id="PS52012"/>
    </source>
</evidence>
<comment type="subcellular location">
    <subcellularLocation>
        <location evidence="1">Cell membrane</location>
        <topology evidence="1">Lipid-anchor</topology>
        <topology evidence="1">GPI-anchor</topology>
    </subcellularLocation>
    <subcellularLocation>
        <location evidence="2">Secreted</location>
    </subcellularLocation>
</comment>
<dbReference type="GO" id="GO:0046872">
    <property type="term" value="F:metal ion binding"/>
    <property type="evidence" value="ECO:0007669"/>
    <property type="project" value="UniProtKB-UniRule"/>
</dbReference>
<dbReference type="PANTHER" id="PTHR37928:SF2">
    <property type="entry name" value="GPI ANCHORED CFEM DOMAIN PROTEIN (AFU_ORTHOLOGUE AFUA_6G10580)"/>
    <property type="match status" value="1"/>
</dbReference>
<keyword evidence="6 15" id="KW-0349">Heme</keyword>
<keyword evidence="14" id="KW-0449">Lipoprotein</keyword>
<reference evidence="19" key="1">
    <citation type="submission" date="2022-10" db="EMBL/GenBank/DDBJ databases">
        <title>Culturing micro-colonial fungi from biological soil crusts in the Mojave desert and describing Neophaeococcomyces mojavensis, and introducing the new genera and species Taxawa tesnikishii.</title>
        <authorList>
            <person name="Kurbessoian T."/>
            <person name="Stajich J.E."/>
        </authorList>
    </citation>
    <scope>NUCLEOTIDE SEQUENCE</scope>
    <source>
        <strain evidence="19">TK_35</strain>
    </source>
</reference>